<evidence type="ECO:0000259" key="8">
    <source>
        <dbReference type="PROSITE" id="PS51667"/>
    </source>
</evidence>
<evidence type="ECO:0000259" key="7">
    <source>
        <dbReference type="PROSITE" id="PS51666"/>
    </source>
</evidence>
<dbReference type="GO" id="GO:0005634">
    <property type="term" value="C:nucleus"/>
    <property type="evidence" value="ECO:0007669"/>
    <property type="project" value="UniProtKB-SubCell"/>
</dbReference>
<comment type="domain">
    <text evidence="5">The QLQ domain and WRC domain may be involved in protein-protein interaction and DNA-binding, respectively.</text>
</comment>
<dbReference type="InterPro" id="IPR014977">
    <property type="entry name" value="WRC_dom"/>
</dbReference>
<keyword evidence="5" id="KW-0804">Transcription</keyword>
<dbReference type="InterPro" id="IPR031137">
    <property type="entry name" value="GRF"/>
</dbReference>
<dbReference type="SMART" id="SM00951">
    <property type="entry name" value="QLQ"/>
    <property type="match status" value="1"/>
</dbReference>
<protein>
    <recommendedName>
        <fullName evidence="5">Growth-regulating factor</fullName>
    </recommendedName>
</protein>
<comment type="subcellular location">
    <subcellularLocation>
        <location evidence="1 5">Nucleus</location>
    </subcellularLocation>
</comment>
<evidence type="ECO:0000256" key="3">
    <source>
        <dbReference type="ARBA" id="ARBA00023242"/>
    </source>
</evidence>
<comment type="function">
    <text evidence="5">Transcription activator.</text>
</comment>
<dbReference type="PANTHER" id="PTHR31602:SF3">
    <property type="entry name" value="GROWTH-REGULATING FACTOR 8"/>
    <property type="match status" value="1"/>
</dbReference>
<evidence type="ECO:0000256" key="2">
    <source>
        <dbReference type="ARBA" id="ARBA00008122"/>
    </source>
</evidence>
<feature type="domain" description="QLQ" evidence="7">
    <location>
        <begin position="145"/>
        <end position="180"/>
    </location>
</feature>
<evidence type="ECO:0000256" key="6">
    <source>
        <dbReference type="SAM" id="MobiDB-lite"/>
    </source>
</evidence>
<feature type="region of interest" description="Disordered" evidence="6">
    <location>
        <begin position="235"/>
        <end position="269"/>
    </location>
</feature>
<dbReference type="Pfam" id="PF08880">
    <property type="entry name" value="QLQ"/>
    <property type="match status" value="1"/>
</dbReference>
<evidence type="ECO:0000313" key="9">
    <source>
        <dbReference type="EMBL" id="KAJ6705342.1"/>
    </source>
</evidence>
<dbReference type="EMBL" id="JAPFFK010000016">
    <property type="protein sequence ID" value="KAJ6705342.1"/>
    <property type="molecule type" value="Genomic_DNA"/>
</dbReference>
<dbReference type="GO" id="GO:0006351">
    <property type="term" value="P:DNA-templated transcription"/>
    <property type="evidence" value="ECO:0007669"/>
    <property type="project" value="UniProtKB-UniRule"/>
</dbReference>
<comment type="similarity">
    <text evidence="2 5">Belongs to the GRF family.</text>
</comment>
<keyword evidence="3 5" id="KW-0539">Nucleus</keyword>
<feature type="compositionally biased region" description="Basic and acidic residues" evidence="6">
    <location>
        <begin position="249"/>
        <end position="259"/>
    </location>
</feature>
<comment type="caution">
    <text evidence="4">Lacks conserved residue(s) required for the propagation of feature annotation.</text>
</comment>
<accession>A0A9Q0QEU3</accession>
<dbReference type="GO" id="GO:0099402">
    <property type="term" value="P:plant organ development"/>
    <property type="evidence" value="ECO:0007669"/>
    <property type="project" value="UniProtKB-ARBA"/>
</dbReference>
<feature type="compositionally biased region" description="Polar residues" evidence="6">
    <location>
        <begin position="422"/>
        <end position="448"/>
    </location>
</feature>
<dbReference type="Pfam" id="PF08879">
    <property type="entry name" value="WRC"/>
    <property type="match status" value="1"/>
</dbReference>
<dbReference type="Proteomes" id="UP001151532">
    <property type="component" value="Chromosome 3"/>
</dbReference>
<comment type="caution">
    <text evidence="9">The sequence shown here is derived from an EMBL/GenBank/DDBJ whole genome shotgun (WGS) entry which is preliminary data.</text>
</comment>
<evidence type="ECO:0000256" key="5">
    <source>
        <dbReference type="RuleBase" id="RU367127"/>
    </source>
</evidence>
<keyword evidence="5" id="KW-0010">Activator</keyword>
<reference evidence="9" key="2">
    <citation type="journal article" date="2023" name="Int. J. Mol. Sci.">
        <title>De Novo Assembly and Annotation of 11 Diverse Shrub Willow (Salix) Genomes Reveals Novel Gene Organization in Sex-Linked Regions.</title>
        <authorList>
            <person name="Hyden B."/>
            <person name="Feng K."/>
            <person name="Yates T.B."/>
            <person name="Jawdy S."/>
            <person name="Cereghino C."/>
            <person name="Smart L.B."/>
            <person name="Muchero W."/>
        </authorList>
    </citation>
    <scope>NUCLEOTIDE SEQUENCE</scope>
    <source>
        <tissue evidence="9">Shoot tip</tissue>
    </source>
</reference>
<evidence type="ECO:0000313" key="10">
    <source>
        <dbReference type="Proteomes" id="UP001151532"/>
    </source>
</evidence>
<gene>
    <name evidence="9" type="ORF">OIU79_010111</name>
</gene>
<dbReference type="PANTHER" id="PTHR31602">
    <property type="entry name" value="GROWTH-REGULATING FACTOR 5"/>
    <property type="match status" value="1"/>
</dbReference>
<feature type="domain" description="WRC" evidence="8">
    <location>
        <begin position="208"/>
        <end position="253"/>
    </location>
</feature>
<keyword evidence="10" id="KW-1185">Reference proteome</keyword>
<organism evidence="9 10">
    <name type="scientific">Salix purpurea</name>
    <name type="common">Purple osier willow</name>
    <dbReference type="NCBI Taxonomy" id="77065"/>
    <lineage>
        <taxon>Eukaryota</taxon>
        <taxon>Viridiplantae</taxon>
        <taxon>Streptophyta</taxon>
        <taxon>Embryophyta</taxon>
        <taxon>Tracheophyta</taxon>
        <taxon>Spermatophyta</taxon>
        <taxon>Magnoliopsida</taxon>
        <taxon>eudicotyledons</taxon>
        <taxon>Gunneridae</taxon>
        <taxon>Pentapetalae</taxon>
        <taxon>rosids</taxon>
        <taxon>fabids</taxon>
        <taxon>Malpighiales</taxon>
        <taxon>Salicaceae</taxon>
        <taxon>Saliceae</taxon>
        <taxon>Salix</taxon>
    </lineage>
</organism>
<dbReference type="AlphaFoldDB" id="A0A9Q0QEU3"/>
<evidence type="ECO:0000256" key="4">
    <source>
        <dbReference type="PROSITE-ProRule" id="PRU01002"/>
    </source>
</evidence>
<dbReference type="PROSITE" id="PS51667">
    <property type="entry name" value="WRC"/>
    <property type="match status" value="1"/>
</dbReference>
<feature type="region of interest" description="Disordered" evidence="6">
    <location>
        <begin position="422"/>
        <end position="455"/>
    </location>
</feature>
<name>A0A9Q0QEU3_SALPP</name>
<dbReference type="PROSITE" id="PS51666">
    <property type="entry name" value="QLQ"/>
    <property type="match status" value="1"/>
</dbReference>
<sequence length="512" mass="55182">MFEAKEAKKKLLAKKASSLLRNFINSTCEFKLTNSLAPASVLGCKKLMNVVSVMVMSCHHKPAAHELSSSRSGGGGGGGGGPTFYRASNHVACFGGINDAVASMSAITGAVAVTKSLQYPYSNSDSSLFTSNSSGEMTSVNERVLFTAAQLQELERQTTIYKYMVASAAVPPELLMPITKNQSNVLTSQSNMLTGSLGLVIPSCNSPDPEPWRCKRTDGKKWRCSRDVAPDQKYCERQYSHKSRPRSRKPVESNTHDFPRSMTSTINNNYSTNTQLFNKKPHFPRNLYMFHGVMASSVTSYDHPGSLEGLLKGETLPVSSNSSQEWQHLTRDVIKGYHNVNDIDREGVHSLQSQRLNDHCSMFLSPKSTALDRALNHSQTQAQVTWHFIDACPANSGRDNICKNTHVSSSETSALPHSALTLSMSSGSQSETSNEGNGSAQLGSSGIVGTTDRDHQSVNGLIRPQWTMTHGGSWPGGPLAEALCLGISGHAKTASNLASPCSSSCGPSADKN</sequence>
<reference evidence="9" key="1">
    <citation type="submission" date="2022-11" db="EMBL/GenBank/DDBJ databases">
        <authorList>
            <person name="Hyden B.L."/>
            <person name="Feng K."/>
            <person name="Yates T."/>
            <person name="Jawdy S."/>
            <person name="Smart L.B."/>
            <person name="Muchero W."/>
        </authorList>
    </citation>
    <scope>NUCLEOTIDE SEQUENCE</scope>
    <source>
        <tissue evidence="9">Shoot tip</tissue>
    </source>
</reference>
<dbReference type="OrthoDB" id="841551at2759"/>
<proteinExistence type="inferred from homology"/>
<dbReference type="InterPro" id="IPR014978">
    <property type="entry name" value="Gln-Leu-Gln_QLQ"/>
</dbReference>
<dbReference type="GO" id="GO:0006355">
    <property type="term" value="P:regulation of DNA-templated transcription"/>
    <property type="evidence" value="ECO:0007669"/>
    <property type="project" value="InterPro"/>
</dbReference>
<keyword evidence="5" id="KW-0805">Transcription regulation</keyword>
<dbReference type="GO" id="GO:0005524">
    <property type="term" value="F:ATP binding"/>
    <property type="evidence" value="ECO:0007669"/>
    <property type="project" value="UniProtKB-UniRule"/>
</dbReference>
<evidence type="ECO:0000256" key="1">
    <source>
        <dbReference type="ARBA" id="ARBA00004123"/>
    </source>
</evidence>